<dbReference type="InterPro" id="IPR000515">
    <property type="entry name" value="MetI-like"/>
</dbReference>
<dbReference type="GO" id="GO:0055085">
    <property type="term" value="P:transmembrane transport"/>
    <property type="evidence" value="ECO:0007669"/>
    <property type="project" value="InterPro"/>
</dbReference>
<feature type="transmembrane region" description="Helical" evidence="7">
    <location>
        <begin position="102"/>
        <end position="123"/>
    </location>
</feature>
<dbReference type="CDD" id="cd06261">
    <property type="entry name" value="TM_PBP2"/>
    <property type="match status" value="1"/>
</dbReference>
<evidence type="ECO:0000259" key="8">
    <source>
        <dbReference type="PROSITE" id="PS50928"/>
    </source>
</evidence>
<proteinExistence type="inferred from homology"/>
<organism evidence="9 10">
    <name type="scientific">Oceanobacillus limi</name>
    <dbReference type="NCBI Taxonomy" id="930131"/>
    <lineage>
        <taxon>Bacteria</taxon>
        <taxon>Bacillati</taxon>
        <taxon>Bacillota</taxon>
        <taxon>Bacilli</taxon>
        <taxon>Bacillales</taxon>
        <taxon>Bacillaceae</taxon>
        <taxon>Oceanobacillus</taxon>
    </lineage>
</organism>
<gene>
    <name evidence="9" type="ORF">SAMN05216389_104133</name>
</gene>
<dbReference type="Gene3D" id="1.10.3720.10">
    <property type="entry name" value="MetI-like"/>
    <property type="match status" value="1"/>
</dbReference>
<dbReference type="RefSeq" id="WP_090867963.1">
    <property type="nucleotide sequence ID" value="NZ_FOHE01000004.1"/>
</dbReference>
<keyword evidence="6 7" id="KW-0472">Membrane</keyword>
<dbReference type="EMBL" id="FOHE01000004">
    <property type="protein sequence ID" value="SET00423.1"/>
    <property type="molecule type" value="Genomic_DNA"/>
</dbReference>
<evidence type="ECO:0000256" key="1">
    <source>
        <dbReference type="ARBA" id="ARBA00004651"/>
    </source>
</evidence>
<evidence type="ECO:0000313" key="10">
    <source>
        <dbReference type="Proteomes" id="UP000198618"/>
    </source>
</evidence>
<dbReference type="PROSITE" id="PS50928">
    <property type="entry name" value="ABC_TM1"/>
    <property type="match status" value="1"/>
</dbReference>
<evidence type="ECO:0000256" key="5">
    <source>
        <dbReference type="ARBA" id="ARBA00022989"/>
    </source>
</evidence>
<feature type="domain" description="ABC transmembrane type-1" evidence="8">
    <location>
        <begin position="67"/>
        <end position="265"/>
    </location>
</feature>
<dbReference type="Proteomes" id="UP000198618">
    <property type="component" value="Unassembled WGS sequence"/>
</dbReference>
<keyword evidence="5 7" id="KW-1133">Transmembrane helix</keyword>
<comment type="similarity">
    <text evidence="7">Belongs to the binding-protein-dependent transport system permease family.</text>
</comment>
<dbReference type="OrthoDB" id="9772609at2"/>
<keyword evidence="10" id="KW-1185">Reference proteome</keyword>
<dbReference type="InterPro" id="IPR035906">
    <property type="entry name" value="MetI-like_sf"/>
</dbReference>
<dbReference type="GO" id="GO:0005886">
    <property type="term" value="C:plasma membrane"/>
    <property type="evidence" value="ECO:0007669"/>
    <property type="project" value="UniProtKB-SubCell"/>
</dbReference>
<evidence type="ECO:0000256" key="4">
    <source>
        <dbReference type="ARBA" id="ARBA00022692"/>
    </source>
</evidence>
<evidence type="ECO:0000256" key="3">
    <source>
        <dbReference type="ARBA" id="ARBA00022475"/>
    </source>
</evidence>
<protein>
    <submittedName>
        <fullName evidence="9">Carbohydrate ABC transporter membrane protein 2, CUT1 family</fullName>
    </submittedName>
</protein>
<keyword evidence="2 7" id="KW-0813">Transport</keyword>
<sequence length="279" mass="31493">MKKSSKLIRELLLLLGALVFLSPVYIMVVNSFKNRQELYENVIALPSEFSLQYYLDAMDKMNFMTALGNSLFITITSVIFIVILSSMTAWMLARTDNVLSKIIFMTFIATMLIPFQTLMMPLIQFMDTLSGVLPVEMLNTRGGLIYMHVGFNAGMAVFLYHGFVRSTVPISLEEAATIDGCTKFGLFWRIVFPMLKPITVTVIILNVIQIWNDFLLPSLTLTDTSLRTIPLSTFYFFGEFTIQWNLAMAGLTLTVIPVVIFYIFAQKHIIKGIGEGAVK</sequence>
<name>A0A1I0B0T6_9BACI</name>
<evidence type="ECO:0000256" key="6">
    <source>
        <dbReference type="ARBA" id="ARBA00023136"/>
    </source>
</evidence>
<dbReference type="AlphaFoldDB" id="A0A1I0B0T6"/>
<comment type="subcellular location">
    <subcellularLocation>
        <location evidence="1 7">Cell membrane</location>
        <topology evidence="1 7">Multi-pass membrane protein</topology>
    </subcellularLocation>
</comment>
<keyword evidence="4 7" id="KW-0812">Transmembrane</keyword>
<dbReference type="PANTHER" id="PTHR43744">
    <property type="entry name" value="ABC TRANSPORTER PERMEASE PROTEIN MG189-RELATED-RELATED"/>
    <property type="match status" value="1"/>
</dbReference>
<feature type="transmembrane region" description="Helical" evidence="7">
    <location>
        <begin position="184"/>
        <end position="211"/>
    </location>
</feature>
<dbReference type="STRING" id="930131.SAMN05216389_104133"/>
<accession>A0A1I0B0T6</accession>
<dbReference type="PANTHER" id="PTHR43744:SF12">
    <property type="entry name" value="ABC TRANSPORTER PERMEASE PROTEIN MG189-RELATED"/>
    <property type="match status" value="1"/>
</dbReference>
<feature type="transmembrane region" description="Helical" evidence="7">
    <location>
        <begin position="143"/>
        <end position="163"/>
    </location>
</feature>
<keyword evidence="3" id="KW-1003">Cell membrane</keyword>
<dbReference type="SUPFAM" id="SSF161098">
    <property type="entry name" value="MetI-like"/>
    <property type="match status" value="1"/>
</dbReference>
<evidence type="ECO:0000256" key="7">
    <source>
        <dbReference type="RuleBase" id="RU363032"/>
    </source>
</evidence>
<feature type="transmembrane region" description="Helical" evidence="7">
    <location>
        <begin position="71"/>
        <end position="90"/>
    </location>
</feature>
<evidence type="ECO:0000313" key="9">
    <source>
        <dbReference type="EMBL" id="SET00423.1"/>
    </source>
</evidence>
<feature type="transmembrane region" description="Helical" evidence="7">
    <location>
        <begin position="242"/>
        <end position="264"/>
    </location>
</feature>
<reference evidence="9 10" key="1">
    <citation type="submission" date="2016-10" db="EMBL/GenBank/DDBJ databases">
        <authorList>
            <person name="de Groot N.N."/>
        </authorList>
    </citation>
    <scope>NUCLEOTIDE SEQUENCE [LARGE SCALE GENOMIC DNA]</scope>
    <source>
        <strain evidence="9 10">IBRC-M 10780</strain>
    </source>
</reference>
<dbReference type="Pfam" id="PF00528">
    <property type="entry name" value="BPD_transp_1"/>
    <property type="match status" value="1"/>
</dbReference>
<evidence type="ECO:0000256" key="2">
    <source>
        <dbReference type="ARBA" id="ARBA00022448"/>
    </source>
</evidence>